<gene>
    <name evidence="1" type="ORF">PBRASI_LOCUS9982</name>
</gene>
<dbReference type="AlphaFoldDB" id="A0A9N9H152"/>
<protein>
    <submittedName>
        <fullName evidence="1">9575_t:CDS:1</fullName>
    </submittedName>
</protein>
<evidence type="ECO:0000313" key="2">
    <source>
        <dbReference type="Proteomes" id="UP000789739"/>
    </source>
</evidence>
<feature type="non-terminal residue" evidence="1">
    <location>
        <position position="1"/>
    </location>
</feature>
<proteinExistence type="predicted"/>
<accession>A0A9N9H152</accession>
<sequence length="39" mass="4153">PGRLLGEDRVTKTKEAGIIADVEIVGVVANEEECSLEVL</sequence>
<keyword evidence="2" id="KW-1185">Reference proteome</keyword>
<evidence type="ECO:0000313" key="1">
    <source>
        <dbReference type="EMBL" id="CAG8645034.1"/>
    </source>
</evidence>
<organism evidence="1 2">
    <name type="scientific">Paraglomus brasilianum</name>
    <dbReference type="NCBI Taxonomy" id="144538"/>
    <lineage>
        <taxon>Eukaryota</taxon>
        <taxon>Fungi</taxon>
        <taxon>Fungi incertae sedis</taxon>
        <taxon>Mucoromycota</taxon>
        <taxon>Glomeromycotina</taxon>
        <taxon>Glomeromycetes</taxon>
        <taxon>Paraglomerales</taxon>
        <taxon>Paraglomeraceae</taxon>
        <taxon>Paraglomus</taxon>
    </lineage>
</organism>
<reference evidence="1" key="1">
    <citation type="submission" date="2021-06" db="EMBL/GenBank/DDBJ databases">
        <authorList>
            <person name="Kallberg Y."/>
            <person name="Tangrot J."/>
            <person name="Rosling A."/>
        </authorList>
    </citation>
    <scope>NUCLEOTIDE SEQUENCE</scope>
    <source>
        <strain evidence="1">BR232B</strain>
    </source>
</reference>
<name>A0A9N9H152_9GLOM</name>
<dbReference type="EMBL" id="CAJVPI010002531">
    <property type="protein sequence ID" value="CAG8645034.1"/>
    <property type="molecule type" value="Genomic_DNA"/>
</dbReference>
<comment type="caution">
    <text evidence="1">The sequence shown here is derived from an EMBL/GenBank/DDBJ whole genome shotgun (WGS) entry which is preliminary data.</text>
</comment>
<dbReference type="Proteomes" id="UP000789739">
    <property type="component" value="Unassembled WGS sequence"/>
</dbReference>